<proteinExistence type="predicted"/>
<evidence type="ECO:0000313" key="3">
    <source>
        <dbReference type="Proteomes" id="UP000065807"/>
    </source>
</evidence>
<organism evidence="2 3">
    <name type="scientific">Limnochorda pilosa</name>
    <dbReference type="NCBI Taxonomy" id="1555112"/>
    <lineage>
        <taxon>Bacteria</taxon>
        <taxon>Bacillati</taxon>
        <taxon>Bacillota</taxon>
        <taxon>Limnochordia</taxon>
        <taxon>Limnochordales</taxon>
        <taxon>Limnochordaceae</taxon>
        <taxon>Limnochorda</taxon>
    </lineage>
</organism>
<keyword evidence="3" id="KW-1185">Reference proteome</keyword>
<feature type="compositionally biased region" description="Basic and acidic residues" evidence="1">
    <location>
        <begin position="37"/>
        <end position="53"/>
    </location>
</feature>
<dbReference type="EMBL" id="AP014924">
    <property type="protein sequence ID" value="BAS26826.1"/>
    <property type="molecule type" value="Genomic_DNA"/>
</dbReference>
<feature type="region of interest" description="Disordered" evidence="1">
    <location>
        <begin position="1"/>
        <end position="53"/>
    </location>
</feature>
<accession>A0A0K2SI71</accession>
<name>A0A0K2SI71_LIMPI</name>
<gene>
    <name evidence="2" type="ORF">LIP_0969</name>
</gene>
<evidence type="ECO:0000313" key="2">
    <source>
        <dbReference type="EMBL" id="BAS26826.1"/>
    </source>
</evidence>
<dbReference type="KEGG" id="lpil:LIP_0969"/>
<reference evidence="3" key="1">
    <citation type="submission" date="2015-07" db="EMBL/GenBank/DDBJ databases">
        <title>Complete genome sequence and phylogenetic analysis of Limnochorda pilosa.</title>
        <authorList>
            <person name="Watanabe M."/>
            <person name="Kojima H."/>
            <person name="Fukui M."/>
        </authorList>
    </citation>
    <scope>NUCLEOTIDE SEQUENCE [LARGE SCALE GENOMIC DNA]</scope>
    <source>
        <strain evidence="3">HC45</strain>
    </source>
</reference>
<dbReference type="AlphaFoldDB" id="A0A0K2SI71"/>
<sequence>MTGYTKSEARTVGLSQSGKLAWSELGEPPPNKRMQRTPKEGEILHVGAEWRRR</sequence>
<dbReference type="Proteomes" id="UP000065807">
    <property type="component" value="Chromosome"/>
</dbReference>
<protein>
    <submittedName>
        <fullName evidence="2">Uncharacterized protein</fullName>
    </submittedName>
</protein>
<reference evidence="3" key="2">
    <citation type="journal article" date="2016" name="Int. J. Syst. Evol. Microbiol.">
        <title>Complete genome sequence and cell structure of Limnochorda pilosa, a Gram-negative spore-former within the phylum Firmicutes.</title>
        <authorList>
            <person name="Watanabe M."/>
            <person name="Kojima H."/>
            <person name="Fukui M."/>
        </authorList>
    </citation>
    <scope>NUCLEOTIDE SEQUENCE [LARGE SCALE GENOMIC DNA]</scope>
    <source>
        <strain evidence="3">HC45</strain>
    </source>
</reference>
<evidence type="ECO:0000256" key="1">
    <source>
        <dbReference type="SAM" id="MobiDB-lite"/>
    </source>
</evidence>